<protein>
    <submittedName>
        <fullName evidence="1">Uncharacterized protein</fullName>
    </submittedName>
</protein>
<comment type="caution">
    <text evidence="1">The sequence shown here is derived from an EMBL/GenBank/DDBJ whole genome shotgun (WGS) entry which is preliminary data.</text>
</comment>
<dbReference type="AlphaFoldDB" id="A0A3S1HQW4"/>
<keyword evidence="2" id="KW-1185">Reference proteome</keyword>
<proteinExistence type="predicted"/>
<accession>A0A3S1HQW4</accession>
<evidence type="ECO:0000313" key="2">
    <source>
        <dbReference type="Proteomes" id="UP000271974"/>
    </source>
</evidence>
<dbReference type="Proteomes" id="UP000271974">
    <property type="component" value="Unassembled WGS sequence"/>
</dbReference>
<feature type="non-terminal residue" evidence="1">
    <location>
        <position position="116"/>
    </location>
</feature>
<gene>
    <name evidence="1" type="ORF">EGW08_007837</name>
</gene>
<sequence length="116" mass="13435">MNFNILMAEQRHQERDHTTVNDHLDLAVPTVSQVRQSPHSVNQNLKEETQIKLTQSREDFLYRVFGWRGVFVAAQIHNYPRHVAQERQRDAGIDEGQQVLHCAQLDHIVSALRAVT</sequence>
<name>A0A3S1HQW4_ELYCH</name>
<reference evidence="1 2" key="1">
    <citation type="submission" date="2019-01" db="EMBL/GenBank/DDBJ databases">
        <title>A draft genome assembly of the solar-powered sea slug Elysia chlorotica.</title>
        <authorList>
            <person name="Cai H."/>
            <person name="Li Q."/>
            <person name="Fang X."/>
            <person name="Li J."/>
            <person name="Curtis N.E."/>
            <person name="Altenburger A."/>
            <person name="Shibata T."/>
            <person name="Feng M."/>
            <person name="Maeda T."/>
            <person name="Schwartz J.A."/>
            <person name="Shigenobu S."/>
            <person name="Lundholm N."/>
            <person name="Nishiyama T."/>
            <person name="Yang H."/>
            <person name="Hasebe M."/>
            <person name="Li S."/>
            <person name="Pierce S.K."/>
            <person name="Wang J."/>
        </authorList>
    </citation>
    <scope>NUCLEOTIDE SEQUENCE [LARGE SCALE GENOMIC DNA]</scope>
    <source>
        <strain evidence="1">EC2010</strain>
        <tissue evidence="1">Whole organism of an adult</tissue>
    </source>
</reference>
<dbReference type="EMBL" id="RQTK01000207">
    <property type="protein sequence ID" value="RUS84375.1"/>
    <property type="molecule type" value="Genomic_DNA"/>
</dbReference>
<evidence type="ECO:0000313" key="1">
    <source>
        <dbReference type="EMBL" id="RUS84375.1"/>
    </source>
</evidence>
<organism evidence="1 2">
    <name type="scientific">Elysia chlorotica</name>
    <name type="common">Eastern emerald elysia</name>
    <name type="synonym">Sea slug</name>
    <dbReference type="NCBI Taxonomy" id="188477"/>
    <lineage>
        <taxon>Eukaryota</taxon>
        <taxon>Metazoa</taxon>
        <taxon>Spiralia</taxon>
        <taxon>Lophotrochozoa</taxon>
        <taxon>Mollusca</taxon>
        <taxon>Gastropoda</taxon>
        <taxon>Heterobranchia</taxon>
        <taxon>Euthyneura</taxon>
        <taxon>Panpulmonata</taxon>
        <taxon>Sacoglossa</taxon>
        <taxon>Placobranchoidea</taxon>
        <taxon>Plakobranchidae</taxon>
        <taxon>Elysia</taxon>
    </lineage>
</organism>